<keyword evidence="3" id="KW-1185">Reference proteome</keyword>
<accession>A0A3B0BGU9</accession>
<evidence type="ECO:0000313" key="3">
    <source>
        <dbReference type="Proteomes" id="UP000270343"/>
    </source>
</evidence>
<dbReference type="AlphaFoldDB" id="A0A3B0BGU9"/>
<gene>
    <name evidence="2" type="ORF">D7231_19900</name>
</gene>
<dbReference type="EMBL" id="RBAM01000007">
    <property type="protein sequence ID" value="RKN71126.1"/>
    <property type="molecule type" value="Genomic_DNA"/>
</dbReference>
<sequence length="127" mass="13243">MLPRLTTAYRMTAPCPSAAPLTRTFSTASAGSAGAPLTRNARGTRTSRPSPLTTTAPERSPAPERSRSPGTVTESGTSARVRAGTRTCRSAREIQGADARSSRERARSVGLTRDSLSESTAPAAPSR</sequence>
<comment type="caution">
    <text evidence="2">The sequence shown here is derived from an EMBL/GenBank/DDBJ whole genome shotgun (WGS) entry which is preliminary data.</text>
</comment>
<organism evidence="2 3">
    <name type="scientific">Streptomyces klenkii</name>
    <dbReference type="NCBI Taxonomy" id="1420899"/>
    <lineage>
        <taxon>Bacteria</taxon>
        <taxon>Bacillati</taxon>
        <taxon>Actinomycetota</taxon>
        <taxon>Actinomycetes</taxon>
        <taxon>Kitasatosporales</taxon>
        <taxon>Streptomycetaceae</taxon>
        <taxon>Streptomyces</taxon>
    </lineage>
</organism>
<evidence type="ECO:0000313" key="2">
    <source>
        <dbReference type="EMBL" id="RKN71126.1"/>
    </source>
</evidence>
<protein>
    <submittedName>
        <fullName evidence="2">Uncharacterized protein</fullName>
    </submittedName>
</protein>
<feature type="region of interest" description="Disordered" evidence="1">
    <location>
        <begin position="1"/>
        <end position="127"/>
    </location>
</feature>
<name>A0A3B0BGU9_9ACTN</name>
<feature type="compositionally biased region" description="Polar residues" evidence="1">
    <location>
        <begin position="68"/>
        <end position="78"/>
    </location>
</feature>
<feature type="compositionally biased region" description="Low complexity" evidence="1">
    <location>
        <begin position="44"/>
        <end position="55"/>
    </location>
</feature>
<reference evidence="2 3" key="1">
    <citation type="journal article" date="2015" name="Antonie Van Leeuwenhoek">
        <title>Streptomyces klenkii sp. nov., isolated from deep marine sediment.</title>
        <authorList>
            <person name="Veyisoglu A."/>
            <person name="Sahin N."/>
        </authorList>
    </citation>
    <scope>NUCLEOTIDE SEQUENCE [LARGE SCALE GENOMIC DNA]</scope>
    <source>
        <strain evidence="2 3">KCTC 29202</strain>
    </source>
</reference>
<evidence type="ECO:0000256" key="1">
    <source>
        <dbReference type="SAM" id="MobiDB-lite"/>
    </source>
</evidence>
<proteinExistence type="predicted"/>
<dbReference type="Proteomes" id="UP000270343">
    <property type="component" value="Unassembled WGS sequence"/>
</dbReference>